<dbReference type="VEuPathDB" id="FungiDB:SeMB42_g03052"/>
<proteinExistence type="predicted"/>
<dbReference type="Proteomes" id="UP000320475">
    <property type="component" value="Unassembled WGS sequence"/>
</dbReference>
<reference evidence="1 2" key="1">
    <citation type="journal article" date="2019" name="Sci. Rep.">
        <title>Comparative genomics of chytrid fungi reveal insights into the obligate biotrophic and pathogenic lifestyle of Synchytrium endobioticum.</title>
        <authorList>
            <person name="van de Vossenberg B.T.L.H."/>
            <person name="Warris S."/>
            <person name="Nguyen H.D.T."/>
            <person name="van Gent-Pelzer M.P.E."/>
            <person name="Joly D.L."/>
            <person name="van de Geest H.C."/>
            <person name="Bonants P.J.M."/>
            <person name="Smith D.S."/>
            <person name="Levesque C.A."/>
            <person name="van der Lee T.A.J."/>
        </authorList>
    </citation>
    <scope>NUCLEOTIDE SEQUENCE [LARGE SCALE GENOMIC DNA]</scope>
    <source>
        <strain evidence="1 2">LEV6574</strain>
    </source>
</reference>
<accession>A0A507D8P1</accession>
<organism evidence="1 2">
    <name type="scientific">Synchytrium endobioticum</name>
    <dbReference type="NCBI Taxonomy" id="286115"/>
    <lineage>
        <taxon>Eukaryota</taxon>
        <taxon>Fungi</taxon>
        <taxon>Fungi incertae sedis</taxon>
        <taxon>Chytridiomycota</taxon>
        <taxon>Chytridiomycota incertae sedis</taxon>
        <taxon>Chytridiomycetes</taxon>
        <taxon>Synchytriales</taxon>
        <taxon>Synchytriaceae</taxon>
        <taxon>Synchytrium</taxon>
    </lineage>
</organism>
<evidence type="ECO:0000313" key="2">
    <source>
        <dbReference type="Proteomes" id="UP000320475"/>
    </source>
</evidence>
<name>A0A507D8P1_9FUNG</name>
<gene>
    <name evidence="1" type="ORF">SeLEV6574_g02418</name>
</gene>
<sequence>MHSLMSTKDVHLRPDWLRLHNVTRTGVASRATEANNTGTSFGKKLVFGSIGNVVRFNNVNLVDQLKVNAVGYFQPIAPNHASYDGFLWDSNQNSIIVLQSTVATDHPIHVAGLDSLLKAIKEAGYVEPPYPWSFVFCAPSDGDGVTFRQEFVDKGQAKWKLKCDQYILYIIVTTPQCVVVLDISPLTLMKPVKINGPSEDSAVSSFSSIRQHYIVMMNTFFVRLRQVMTAVSKFHPDAKQ</sequence>
<evidence type="ECO:0000313" key="1">
    <source>
        <dbReference type="EMBL" id="TPX47854.1"/>
    </source>
</evidence>
<comment type="caution">
    <text evidence="1">The sequence shown here is derived from an EMBL/GenBank/DDBJ whole genome shotgun (WGS) entry which is preliminary data.</text>
</comment>
<protein>
    <submittedName>
        <fullName evidence="1">Uncharacterized protein</fullName>
    </submittedName>
</protein>
<dbReference type="EMBL" id="QEAM01000067">
    <property type="protein sequence ID" value="TPX47854.1"/>
    <property type="molecule type" value="Genomic_DNA"/>
</dbReference>
<dbReference type="AlphaFoldDB" id="A0A507D8P1"/>